<dbReference type="Proteomes" id="UP001166293">
    <property type="component" value="Unassembled WGS sequence"/>
</dbReference>
<dbReference type="Pfam" id="PF19648">
    <property type="entry name" value="DUF6151"/>
    <property type="match status" value="1"/>
</dbReference>
<dbReference type="InterPro" id="IPR046149">
    <property type="entry name" value="DUF6151"/>
</dbReference>
<organism evidence="1 2">
    <name type="scientific">Thalassococcus arenae</name>
    <dbReference type="NCBI Taxonomy" id="2851652"/>
    <lineage>
        <taxon>Bacteria</taxon>
        <taxon>Pseudomonadati</taxon>
        <taxon>Pseudomonadota</taxon>
        <taxon>Alphaproteobacteria</taxon>
        <taxon>Rhodobacterales</taxon>
        <taxon>Roseobacteraceae</taxon>
        <taxon>Thalassococcus</taxon>
    </lineage>
</organism>
<dbReference type="EMBL" id="JAHRWL010000002">
    <property type="protein sequence ID" value="MBV2361074.1"/>
    <property type="molecule type" value="Genomic_DNA"/>
</dbReference>
<accession>A0ABS6NBY3</accession>
<proteinExistence type="predicted"/>
<gene>
    <name evidence="1" type="ORF">KUH32_15015</name>
</gene>
<comment type="caution">
    <text evidence="1">The sequence shown here is derived from an EMBL/GenBank/DDBJ whole genome shotgun (WGS) entry which is preliminary data.</text>
</comment>
<evidence type="ECO:0000313" key="1">
    <source>
        <dbReference type="EMBL" id="MBV2361074.1"/>
    </source>
</evidence>
<keyword evidence="2" id="KW-1185">Reference proteome</keyword>
<protein>
    <recommendedName>
        <fullName evidence="3">CENP-V/GFA domain-containing protein</fullName>
    </recommendedName>
</protein>
<evidence type="ECO:0008006" key="3">
    <source>
        <dbReference type="Google" id="ProtNLM"/>
    </source>
</evidence>
<reference evidence="1" key="1">
    <citation type="submission" date="2021-06" db="EMBL/GenBank/DDBJ databases">
        <title>Thalassococcus sp. CAU 1522 isolated from sea sand, Republic of Korea.</title>
        <authorList>
            <person name="Kim W."/>
        </authorList>
    </citation>
    <scope>NUCLEOTIDE SEQUENCE</scope>
    <source>
        <strain evidence="1">CAU 1522</strain>
    </source>
</reference>
<evidence type="ECO:0000313" key="2">
    <source>
        <dbReference type="Proteomes" id="UP001166293"/>
    </source>
</evidence>
<name>A0ABS6NBY3_9RHOB</name>
<dbReference type="RefSeq" id="WP_217779412.1">
    <property type="nucleotide sequence ID" value="NZ_JAHRWL010000002.1"/>
</dbReference>
<sequence>MPRALSCSCGAMRWHVDDRAGGTHVACYCADCQTFANHLGKPDYLTNGGTEIFQTLPANIAIDAGMEHLALLRLSPNGLLRWYAGCCGTPLATTLPRASLPFVGVILPPGAPGFGPVTAHLNTAAAHSPQRQSGAMGAVFAILGRTLAAYLTGRRGSLFFDDGHPVRDPLVLTLDERNAARPR</sequence>